<feature type="compositionally biased region" description="Basic and acidic residues" evidence="1">
    <location>
        <begin position="218"/>
        <end position="229"/>
    </location>
</feature>
<evidence type="ECO:0000313" key="3">
    <source>
        <dbReference type="Proteomes" id="UP001162164"/>
    </source>
</evidence>
<feature type="compositionally biased region" description="Basic and acidic residues" evidence="1">
    <location>
        <begin position="648"/>
        <end position="670"/>
    </location>
</feature>
<reference evidence="2" key="1">
    <citation type="journal article" date="2023" name="Insect Mol. Biol.">
        <title>Genome sequencing provides insights into the evolution of gene families encoding plant cell wall-degrading enzymes in longhorned beetles.</title>
        <authorList>
            <person name="Shin N.R."/>
            <person name="Okamura Y."/>
            <person name="Kirsch R."/>
            <person name="Pauchet Y."/>
        </authorList>
    </citation>
    <scope>NUCLEOTIDE SEQUENCE</scope>
    <source>
        <strain evidence="2">MMC_N1</strain>
    </source>
</reference>
<evidence type="ECO:0000256" key="1">
    <source>
        <dbReference type="SAM" id="MobiDB-lite"/>
    </source>
</evidence>
<feature type="compositionally biased region" description="Basic residues" evidence="1">
    <location>
        <begin position="246"/>
        <end position="267"/>
    </location>
</feature>
<proteinExistence type="predicted"/>
<gene>
    <name evidence="2" type="ORF">NQ317_011859</name>
</gene>
<feature type="region of interest" description="Disordered" evidence="1">
    <location>
        <begin position="90"/>
        <end position="279"/>
    </location>
</feature>
<organism evidence="2 3">
    <name type="scientific">Molorchus minor</name>
    <dbReference type="NCBI Taxonomy" id="1323400"/>
    <lineage>
        <taxon>Eukaryota</taxon>
        <taxon>Metazoa</taxon>
        <taxon>Ecdysozoa</taxon>
        <taxon>Arthropoda</taxon>
        <taxon>Hexapoda</taxon>
        <taxon>Insecta</taxon>
        <taxon>Pterygota</taxon>
        <taxon>Neoptera</taxon>
        <taxon>Endopterygota</taxon>
        <taxon>Coleoptera</taxon>
        <taxon>Polyphaga</taxon>
        <taxon>Cucujiformia</taxon>
        <taxon>Chrysomeloidea</taxon>
        <taxon>Cerambycidae</taxon>
        <taxon>Lamiinae</taxon>
        <taxon>Monochamini</taxon>
        <taxon>Molorchus</taxon>
    </lineage>
</organism>
<feature type="compositionally biased region" description="Basic residues" evidence="1">
    <location>
        <begin position="164"/>
        <end position="173"/>
    </location>
</feature>
<feature type="compositionally biased region" description="Basic residues" evidence="1">
    <location>
        <begin position="379"/>
        <end position="425"/>
    </location>
</feature>
<feature type="compositionally biased region" description="Acidic residues" evidence="1">
    <location>
        <begin position="116"/>
        <end position="125"/>
    </location>
</feature>
<feature type="compositionally biased region" description="Low complexity" evidence="1">
    <location>
        <begin position="175"/>
        <end position="184"/>
    </location>
</feature>
<name>A0ABQ9JPQ1_9CUCU</name>
<evidence type="ECO:0000313" key="2">
    <source>
        <dbReference type="EMBL" id="KAJ8979220.1"/>
    </source>
</evidence>
<accession>A0ABQ9JPQ1</accession>
<dbReference type="Proteomes" id="UP001162164">
    <property type="component" value="Unassembled WGS sequence"/>
</dbReference>
<protein>
    <submittedName>
        <fullName evidence="2">Uncharacterized protein</fullName>
    </submittedName>
</protein>
<feature type="compositionally biased region" description="Polar residues" evidence="1">
    <location>
        <begin position="426"/>
        <end position="435"/>
    </location>
</feature>
<keyword evidence="3" id="KW-1185">Reference proteome</keyword>
<sequence length="850" mass="96853">MCDSEKLHPSEDDEDLESLRLAALQSIKRKMLIQMKNVCDIGQVCKIRGEDSLDHIKEEQEKCFTGGREETKLNVGGTALTLPQDRYCGKEKTEEKCVEGTSKFTRYDKSDKSESESEEEEEADSSDGGSPGKLKKSDSLEALMEELDAEIQGKTVTKEVKDVKPKRKIKKKIQTSSETVSTSDSDAKPNEQKEEKLESSKTVDIKKTENEASVSQPEKMEVRVDDKTNEQVQNKSKFDDFYGPLTKRRRSRSPMNRRRGNFRRRGTFQKFTSQPPPHLPFIPPPPQYNMQMMPFPNQPFNPMFCPPNVGIMNQPPPFFERPVSPLAINTESLTTATLAPLSPRSAAFVLENKAIIERRKRSPRRSYSRSPSLSPRRSLTPRRSPRRSITPRRISRSPRRLSRSPLRRRSPSPRRRSLSPRRKNVSRNADTSPKSKPTVRDRLGVKSNKTEDNKDKPEESSPKKDEKPVDPVLEARRKKFESNEIKKKEGIIRLKPKEDKPKEPSPPLAMSTPSQTEVSVPAPEQETKVKEEIKPDPPKDMDVFEELEKLLNEKDVLLEGDDIELDPKVSDIFSDEESGSDNEGRFKVKEQTSKKPPILPFTKLMNGAKRATKRSYQIPWIREGIETVINTKRGGPELEHPTTGTSKENTKEDDRRASTAKKSESQEKAAAKNRKSERHVASVEKRFERKIEIKIKNPSKYERGGKSKYSKDGDKSMEKVKRKVEVGKKGEEEDDDEIEPEMVVENDSGDEENSAVSEGDLRAQLSKKRAEKLHRIPIEGVSSRLLQSALQGAVFRERKKKSKEQDITSSDGKLPVYLRLGIANNSDIFTETKVKKKSRKRKNREVLEQV</sequence>
<feature type="region of interest" description="Disordered" evidence="1">
    <location>
        <begin position="568"/>
        <end position="600"/>
    </location>
</feature>
<feature type="region of interest" description="Disordered" evidence="1">
    <location>
        <begin position="360"/>
        <end position="540"/>
    </location>
</feature>
<feature type="compositionally biased region" description="Basic and acidic residues" evidence="1">
    <location>
        <begin position="525"/>
        <end position="540"/>
    </location>
</feature>
<dbReference type="EMBL" id="JAPWTJ010000363">
    <property type="protein sequence ID" value="KAJ8979220.1"/>
    <property type="molecule type" value="Genomic_DNA"/>
</dbReference>
<feature type="compositionally biased region" description="Basic and acidic residues" evidence="1">
    <location>
        <begin position="678"/>
        <end position="731"/>
    </location>
</feature>
<feature type="compositionally biased region" description="Basic and acidic residues" evidence="1">
    <location>
        <begin position="582"/>
        <end position="593"/>
    </location>
</feature>
<feature type="compositionally biased region" description="Basic and acidic residues" evidence="1">
    <location>
        <begin position="105"/>
        <end position="115"/>
    </location>
</feature>
<feature type="region of interest" description="Disordered" evidence="1">
    <location>
        <begin position="629"/>
        <end position="763"/>
    </location>
</feature>
<feature type="compositionally biased region" description="Basic and acidic residues" evidence="1">
    <location>
        <begin position="185"/>
        <end position="210"/>
    </location>
</feature>
<feature type="compositionally biased region" description="Low complexity" evidence="1">
    <location>
        <begin position="368"/>
        <end position="378"/>
    </location>
</feature>
<comment type="caution">
    <text evidence="2">The sequence shown here is derived from an EMBL/GenBank/DDBJ whole genome shotgun (WGS) entry which is preliminary data.</text>
</comment>
<feature type="compositionally biased region" description="Basic and acidic residues" evidence="1">
    <location>
        <begin position="438"/>
        <end position="503"/>
    </location>
</feature>
<feature type="compositionally biased region" description="Acidic residues" evidence="1">
    <location>
        <begin position="732"/>
        <end position="753"/>
    </location>
</feature>